<dbReference type="PANTHER" id="PTHR22799:SF1">
    <property type="entry name" value="C-TYPE LECTIN DOMAIN FAMILY 11 MEMBER A"/>
    <property type="match status" value="1"/>
</dbReference>
<dbReference type="InterPro" id="IPR018378">
    <property type="entry name" value="C-type_lectin_CS"/>
</dbReference>
<comment type="subcellular location">
    <subcellularLocation>
        <location evidence="1">Secreted</location>
    </subcellularLocation>
</comment>
<dbReference type="GO" id="GO:0005615">
    <property type="term" value="C:extracellular space"/>
    <property type="evidence" value="ECO:0007669"/>
    <property type="project" value="TreeGrafter"/>
</dbReference>
<dbReference type="InterPro" id="IPR001304">
    <property type="entry name" value="C-type_lectin-like"/>
</dbReference>
<keyword evidence="4" id="KW-0430">Lectin</keyword>
<proteinExistence type="predicted"/>
<dbReference type="InterPro" id="IPR016186">
    <property type="entry name" value="C-type_lectin-like/link_sf"/>
</dbReference>
<reference evidence="7" key="1">
    <citation type="journal article" date="2014" name="Genome Biol.">
        <title>Genome analysis of a major urban malaria vector mosquito, Anopheles stephensi.</title>
        <authorList>
            <person name="Jiang X."/>
            <person name="Peery A."/>
            <person name="Hall A.B."/>
            <person name="Sharma A."/>
            <person name="Chen X.G."/>
            <person name="Waterhouse R.M."/>
            <person name="Komissarov A."/>
            <person name="Riehle M.M."/>
            <person name="Shouche Y."/>
            <person name="Sharakhova M.V."/>
            <person name="Lawson D."/>
            <person name="Pakpour N."/>
            <person name="Arensburger P."/>
            <person name="Davidson V.L."/>
            <person name="Eiglmeier K."/>
            <person name="Emrich S."/>
            <person name="George P."/>
            <person name="Kennedy R.C."/>
            <person name="Mane S.P."/>
            <person name="Maslen G."/>
            <person name="Oringanje C."/>
            <person name="Qi Y."/>
            <person name="Settlage R."/>
            <person name="Tojo M."/>
            <person name="Tubio J.M."/>
            <person name="Unger M.F."/>
            <person name="Wang B."/>
            <person name="Vernick K.D."/>
            <person name="Ribeiro J.M."/>
            <person name="James A.A."/>
            <person name="Michel K."/>
            <person name="Riehle M.A."/>
            <person name="Luckhart S."/>
            <person name="Sharakhov I.V."/>
            <person name="Tu Z."/>
        </authorList>
    </citation>
    <scope>NUCLEOTIDE SEQUENCE [LARGE SCALE GENOMIC DNA]</scope>
    <source>
        <strain evidence="7">Indian</strain>
    </source>
</reference>
<dbReference type="SMART" id="SM00034">
    <property type="entry name" value="CLECT"/>
    <property type="match status" value="1"/>
</dbReference>
<dbReference type="PROSITE" id="PS50041">
    <property type="entry name" value="C_TYPE_LECTIN_2"/>
    <property type="match status" value="1"/>
</dbReference>
<protein>
    <submittedName>
        <fullName evidence="6">C-type lectin domain-containing protein</fullName>
    </submittedName>
</protein>
<dbReference type="OMA" id="FVCAHIR"/>
<dbReference type="Pfam" id="PF00059">
    <property type="entry name" value="Lectin_C"/>
    <property type="match status" value="1"/>
</dbReference>
<dbReference type="GO" id="GO:0030246">
    <property type="term" value="F:carbohydrate binding"/>
    <property type="evidence" value="ECO:0007669"/>
    <property type="project" value="UniProtKB-KW"/>
</dbReference>
<evidence type="ECO:0000256" key="3">
    <source>
        <dbReference type="ARBA" id="ARBA00022729"/>
    </source>
</evidence>
<dbReference type="VEuPathDB" id="VectorBase:ASTE010881"/>
<dbReference type="AlphaFoldDB" id="A0A182Y9M5"/>
<dbReference type="Gene3D" id="3.10.100.10">
    <property type="entry name" value="Mannose-Binding Protein A, subunit A"/>
    <property type="match status" value="1"/>
</dbReference>
<reference evidence="6" key="2">
    <citation type="submission" date="2020-05" db="UniProtKB">
        <authorList>
            <consortium name="EnsemblMetazoa"/>
        </authorList>
    </citation>
    <scope>IDENTIFICATION</scope>
    <source>
        <strain evidence="6">Indian</strain>
    </source>
</reference>
<evidence type="ECO:0000256" key="1">
    <source>
        <dbReference type="ARBA" id="ARBA00004613"/>
    </source>
</evidence>
<keyword evidence="7" id="KW-1185">Reference proteome</keyword>
<evidence type="ECO:0000313" key="7">
    <source>
        <dbReference type="Proteomes" id="UP000076408"/>
    </source>
</evidence>
<dbReference type="PROSITE" id="PS00615">
    <property type="entry name" value="C_TYPE_LECTIN_1"/>
    <property type="match status" value="1"/>
</dbReference>
<evidence type="ECO:0000256" key="2">
    <source>
        <dbReference type="ARBA" id="ARBA00022525"/>
    </source>
</evidence>
<dbReference type="Proteomes" id="UP000076408">
    <property type="component" value="Unassembled WGS sequence"/>
</dbReference>
<dbReference type="STRING" id="30069.A0A182Y9M5"/>
<dbReference type="VEuPathDB" id="VectorBase:ASTEI20_043843"/>
<dbReference type="InterPro" id="IPR051663">
    <property type="entry name" value="CLec_Tetranectin-domain"/>
</dbReference>
<name>A0A182Y9M5_ANOST</name>
<organism evidence="6 7">
    <name type="scientific">Anopheles stephensi</name>
    <name type="common">Indo-Pakistan malaria mosquito</name>
    <dbReference type="NCBI Taxonomy" id="30069"/>
    <lineage>
        <taxon>Eukaryota</taxon>
        <taxon>Metazoa</taxon>
        <taxon>Ecdysozoa</taxon>
        <taxon>Arthropoda</taxon>
        <taxon>Hexapoda</taxon>
        <taxon>Insecta</taxon>
        <taxon>Pterygota</taxon>
        <taxon>Neoptera</taxon>
        <taxon>Endopterygota</taxon>
        <taxon>Diptera</taxon>
        <taxon>Nematocera</taxon>
        <taxon>Culicoidea</taxon>
        <taxon>Culicidae</taxon>
        <taxon>Anophelinae</taxon>
        <taxon>Anopheles</taxon>
    </lineage>
</organism>
<sequence>MLMALRYLCLVLCLALFATEADGCKDFVAYRRTVTFFQAFQQCRLFGGYLTFVESAEENAQVVTAIKAVGDFTKEWYIGATDLSNEGNFLWFGVNKKATYLNFVQGEPNNSGGTEHCVVIASGKWKDMSCDFRAIGFVCAHIRH</sequence>
<dbReference type="EnsemblMetazoa" id="ASTEI051578-RA">
    <property type="protein sequence ID" value="ASTEI051578-PA"/>
    <property type="gene ID" value="ASTEI051578"/>
</dbReference>
<evidence type="ECO:0000256" key="4">
    <source>
        <dbReference type="ARBA" id="ARBA00022734"/>
    </source>
</evidence>
<dbReference type="InterPro" id="IPR016187">
    <property type="entry name" value="CTDL_fold"/>
</dbReference>
<keyword evidence="3" id="KW-0732">Signal</keyword>
<evidence type="ECO:0000256" key="5">
    <source>
        <dbReference type="ARBA" id="ARBA00023157"/>
    </source>
</evidence>
<keyword evidence="2" id="KW-0964">Secreted</keyword>
<dbReference type="GO" id="GO:0008083">
    <property type="term" value="F:growth factor activity"/>
    <property type="evidence" value="ECO:0007669"/>
    <property type="project" value="TreeGrafter"/>
</dbReference>
<accession>A0A182Y9M5</accession>
<evidence type="ECO:0000313" key="6">
    <source>
        <dbReference type="EnsemblMetazoa" id="ASTEI051578-PA"/>
    </source>
</evidence>
<dbReference type="VEuPathDB" id="VectorBase:ASTEI051578"/>
<dbReference type="SUPFAM" id="SSF56436">
    <property type="entry name" value="C-type lectin-like"/>
    <property type="match status" value="1"/>
</dbReference>
<keyword evidence="5" id="KW-1015">Disulfide bond</keyword>
<dbReference type="PANTHER" id="PTHR22799">
    <property type="entry name" value="TETRANECTIN-RELATED"/>
    <property type="match status" value="1"/>
</dbReference>